<name>R8B9U4_PHAM7</name>
<dbReference type="HOGENOM" id="CLU_1518906_0_0_1"/>
<gene>
    <name evidence="2" type="ORF">UCRPA7_8431</name>
</gene>
<evidence type="ECO:0000256" key="1">
    <source>
        <dbReference type="SAM" id="MobiDB-lite"/>
    </source>
</evidence>
<dbReference type="GeneID" id="19329281"/>
<dbReference type="OrthoDB" id="42889at2759"/>
<accession>R8B9U4</accession>
<evidence type="ECO:0000313" key="2">
    <source>
        <dbReference type="EMBL" id="EON96080.1"/>
    </source>
</evidence>
<sequence length="177" mass="19995">MAHPSSFVGRARQRVAQSPDFPIKSEFSHIEDNLVWDMSILGMTDDEKDSFVHQVVPDDTPLGLTSRVATEAESADSVLREQREQECLRRILSTSLPEELDQIESKVKEMLLAKLGYEYDKLCESHPGGQDENGQDLDIEPANRNQELALQYRAQSRKALENTIAALVPNWQDDAEL</sequence>
<reference evidence="3" key="1">
    <citation type="journal article" date="2013" name="Genome Announc.">
        <title>Draft genome sequence of the ascomycete Phaeoacremonium aleophilum strain UCR-PA7, a causal agent of the esca disease complex in grapevines.</title>
        <authorList>
            <person name="Blanco-Ulate B."/>
            <person name="Rolshausen P."/>
            <person name="Cantu D."/>
        </authorList>
    </citation>
    <scope>NUCLEOTIDE SEQUENCE [LARGE SCALE GENOMIC DNA]</scope>
    <source>
        <strain evidence="3">UCR-PA7</strain>
    </source>
</reference>
<organism evidence="2 3">
    <name type="scientific">Phaeoacremonium minimum (strain UCR-PA7)</name>
    <name type="common">Esca disease fungus</name>
    <name type="synonym">Togninia minima</name>
    <dbReference type="NCBI Taxonomy" id="1286976"/>
    <lineage>
        <taxon>Eukaryota</taxon>
        <taxon>Fungi</taxon>
        <taxon>Dikarya</taxon>
        <taxon>Ascomycota</taxon>
        <taxon>Pezizomycotina</taxon>
        <taxon>Sordariomycetes</taxon>
        <taxon>Sordariomycetidae</taxon>
        <taxon>Togniniales</taxon>
        <taxon>Togniniaceae</taxon>
        <taxon>Phaeoacremonium</taxon>
    </lineage>
</organism>
<feature type="region of interest" description="Disordered" evidence="1">
    <location>
        <begin position="124"/>
        <end position="143"/>
    </location>
</feature>
<dbReference type="Proteomes" id="UP000014074">
    <property type="component" value="Unassembled WGS sequence"/>
</dbReference>
<proteinExistence type="predicted"/>
<protein>
    <submittedName>
        <fullName evidence="2">Uncharacterized protein</fullName>
    </submittedName>
</protein>
<dbReference type="KEGG" id="tmn:UCRPA7_8431"/>
<dbReference type="AlphaFoldDB" id="R8B9U4"/>
<dbReference type="RefSeq" id="XP_007919135.1">
    <property type="nucleotide sequence ID" value="XM_007920944.1"/>
</dbReference>
<dbReference type="EMBL" id="KB933362">
    <property type="protein sequence ID" value="EON96080.1"/>
    <property type="molecule type" value="Genomic_DNA"/>
</dbReference>
<evidence type="ECO:0000313" key="3">
    <source>
        <dbReference type="Proteomes" id="UP000014074"/>
    </source>
</evidence>
<keyword evidence="3" id="KW-1185">Reference proteome</keyword>